<keyword evidence="2" id="KW-1185">Reference proteome</keyword>
<accession>A0A5N5X2S5</accession>
<dbReference type="AlphaFoldDB" id="A0A5N5X2S5"/>
<protein>
    <submittedName>
        <fullName evidence="1">Uncharacterized protein</fullName>
    </submittedName>
</protein>
<name>A0A5N5X2S5_9EURO</name>
<sequence>MAIPRERVATGEYLTRLYVQVPGVIAPGDETRPSDRAKWQDGGRAQRAQVTLGEIFEQAQAAFRPYYVRTKRRRLIGGLLIRLDKGLRRCLM</sequence>
<proteinExistence type="predicted"/>
<dbReference type="Gene3D" id="3.30.9.10">
    <property type="entry name" value="D-Amino Acid Oxidase, subunit A, domain 2"/>
    <property type="match status" value="1"/>
</dbReference>
<organism evidence="1 2">
    <name type="scientific">Aspergillus leporis</name>
    <dbReference type="NCBI Taxonomy" id="41062"/>
    <lineage>
        <taxon>Eukaryota</taxon>
        <taxon>Fungi</taxon>
        <taxon>Dikarya</taxon>
        <taxon>Ascomycota</taxon>
        <taxon>Pezizomycotina</taxon>
        <taxon>Eurotiomycetes</taxon>
        <taxon>Eurotiomycetidae</taxon>
        <taxon>Eurotiales</taxon>
        <taxon>Aspergillaceae</taxon>
        <taxon>Aspergillus</taxon>
        <taxon>Aspergillus subgen. Circumdati</taxon>
    </lineage>
</organism>
<dbReference type="Proteomes" id="UP000326565">
    <property type="component" value="Unassembled WGS sequence"/>
</dbReference>
<evidence type="ECO:0000313" key="2">
    <source>
        <dbReference type="Proteomes" id="UP000326565"/>
    </source>
</evidence>
<gene>
    <name evidence="1" type="ORF">BDV29DRAFT_124663</name>
</gene>
<reference evidence="1 2" key="1">
    <citation type="submission" date="2019-04" db="EMBL/GenBank/DDBJ databases">
        <title>Friends and foes A comparative genomics study of 23 Aspergillus species from section Flavi.</title>
        <authorList>
            <consortium name="DOE Joint Genome Institute"/>
            <person name="Kjaerbolling I."/>
            <person name="Vesth T."/>
            <person name="Frisvad J.C."/>
            <person name="Nybo J.L."/>
            <person name="Theobald S."/>
            <person name="Kildgaard S."/>
            <person name="Isbrandt T."/>
            <person name="Kuo A."/>
            <person name="Sato A."/>
            <person name="Lyhne E.K."/>
            <person name="Kogle M.E."/>
            <person name="Wiebenga A."/>
            <person name="Kun R.S."/>
            <person name="Lubbers R.J."/>
            <person name="Makela M.R."/>
            <person name="Barry K."/>
            <person name="Chovatia M."/>
            <person name="Clum A."/>
            <person name="Daum C."/>
            <person name="Haridas S."/>
            <person name="He G."/>
            <person name="LaButti K."/>
            <person name="Lipzen A."/>
            <person name="Mondo S."/>
            <person name="Riley R."/>
            <person name="Salamov A."/>
            <person name="Simmons B.A."/>
            <person name="Magnuson J.K."/>
            <person name="Henrissat B."/>
            <person name="Mortensen U.H."/>
            <person name="Larsen T.O."/>
            <person name="Devries R.P."/>
            <person name="Grigoriev I.V."/>
            <person name="Machida M."/>
            <person name="Baker S.E."/>
            <person name="Andersen M.R."/>
        </authorList>
    </citation>
    <scope>NUCLEOTIDE SEQUENCE [LARGE SCALE GENOMIC DNA]</scope>
    <source>
        <strain evidence="1 2">CBS 151.66</strain>
    </source>
</reference>
<dbReference type="OrthoDB" id="1716816at2759"/>
<evidence type="ECO:0000313" key="1">
    <source>
        <dbReference type="EMBL" id="KAB8074295.1"/>
    </source>
</evidence>
<dbReference type="EMBL" id="ML732212">
    <property type="protein sequence ID" value="KAB8074295.1"/>
    <property type="molecule type" value="Genomic_DNA"/>
</dbReference>